<feature type="region of interest" description="Disordered" evidence="1">
    <location>
        <begin position="1"/>
        <end position="28"/>
    </location>
</feature>
<keyword evidence="2" id="KW-1133">Transmembrane helix</keyword>
<keyword evidence="2" id="KW-0812">Transmembrane</keyword>
<feature type="transmembrane region" description="Helical" evidence="2">
    <location>
        <begin position="486"/>
        <end position="505"/>
    </location>
</feature>
<gene>
    <name evidence="3" type="ORF">SNEC2469_LOCUS22235</name>
</gene>
<organism evidence="3 4">
    <name type="scientific">Symbiodinium necroappetens</name>
    <dbReference type="NCBI Taxonomy" id="1628268"/>
    <lineage>
        <taxon>Eukaryota</taxon>
        <taxon>Sar</taxon>
        <taxon>Alveolata</taxon>
        <taxon>Dinophyceae</taxon>
        <taxon>Suessiales</taxon>
        <taxon>Symbiodiniaceae</taxon>
        <taxon>Symbiodinium</taxon>
    </lineage>
</organism>
<evidence type="ECO:0000256" key="2">
    <source>
        <dbReference type="SAM" id="Phobius"/>
    </source>
</evidence>
<dbReference type="Pfam" id="PF06772">
    <property type="entry name" value="LtrA"/>
    <property type="match status" value="1"/>
</dbReference>
<dbReference type="AlphaFoldDB" id="A0A812Y2L2"/>
<evidence type="ECO:0000256" key="1">
    <source>
        <dbReference type="SAM" id="MobiDB-lite"/>
    </source>
</evidence>
<feature type="transmembrane region" description="Helical" evidence="2">
    <location>
        <begin position="233"/>
        <end position="251"/>
    </location>
</feature>
<dbReference type="OrthoDB" id="421370at2759"/>
<feature type="transmembrane region" description="Helical" evidence="2">
    <location>
        <begin position="257"/>
        <end position="279"/>
    </location>
</feature>
<feature type="transmembrane region" description="Helical" evidence="2">
    <location>
        <begin position="360"/>
        <end position="379"/>
    </location>
</feature>
<comment type="caution">
    <text evidence="3">The sequence shown here is derived from an EMBL/GenBank/DDBJ whole genome shotgun (WGS) entry which is preliminary data.</text>
</comment>
<keyword evidence="2" id="KW-0472">Membrane</keyword>
<dbReference type="EMBL" id="CAJNJA010040141">
    <property type="protein sequence ID" value="CAE7763474.1"/>
    <property type="molecule type" value="Genomic_DNA"/>
</dbReference>
<sequence length="545" mass="61272">MDAEAASGETASSSSAFNVESNAAGQRGSDADYPLSFMVSRLSSIHEKRVQSAVKVFEAAKEDAVCKQKSAMRFSTKVAHPLRHFWQRPRLRKLDSEHDEEHIHEHWIELFNDLIMVAMLSNLSHIFEIGGNTVTNHVSMIVLWIIMIQSLHSVSFVVNLWNMDDLFTLFCCFGTTLGSVWMAAAVKSDVHPPCTAAWVDTPRYVQRFDRGALISQVSQFALYAQAAIFNPNAVMLTANICIALVIVFLAGKMKYVIVAAFCASSYFICWKFTTVMELLDLQHLRGRADLMVLVSLGEWVITCIIREIDVVSLISQTSLDLMLAAEYFNTKQHGDESHDLALSTRTPMDLLYLNSWEYTLQYAIALCLFFLPASVSVGIDMQQYKASSHGHADPHSRAMSSSSGSQDSCITESGWTVNVLRWHSASILCITRLLLLSLRHVRKCKIEKQSELGYKFHVRLGLCLSHLAVPWIYLMRQGESGEWYDSLFGVHAVIVFVDVVAELSIHQLAARRVRRLQTAISNRLSRATLRPTLRAQTAPEFRSSR</sequence>
<evidence type="ECO:0000313" key="4">
    <source>
        <dbReference type="Proteomes" id="UP000601435"/>
    </source>
</evidence>
<proteinExistence type="predicted"/>
<keyword evidence="4" id="KW-1185">Reference proteome</keyword>
<protein>
    <submittedName>
        <fullName evidence="3">Uncharacterized protein</fullName>
    </submittedName>
</protein>
<evidence type="ECO:0000313" key="3">
    <source>
        <dbReference type="EMBL" id="CAE7763474.1"/>
    </source>
</evidence>
<feature type="transmembrane region" description="Helical" evidence="2">
    <location>
        <begin position="456"/>
        <end position="474"/>
    </location>
</feature>
<dbReference type="Proteomes" id="UP000601435">
    <property type="component" value="Unassembled WGS sequence"/>
</dbReference>
<feature type="compositionally biased region" description="Low complexity" evidence="1">
    <location>
        <begin position="1"/>
        <end position="16"/>
    </location>
</feature>
<accession>A0A812Y2L2</accession>
<dbReference type="InterPro" id="IPR010640">
    <property type="entry name" value="Low_temperature_requirement_A"/>
</dbReference>
<name>A0A812Y2L2_9DINO</name>
<feature type="transmembrane region" description="Helical" evidence="2">
    <location>
        <begin position="141"/>
        <end position="161"/>
    </location>
</feature>
<reference evidence="3" key="1">
    <citation type="submission" date="2021-02" db="EMBL/GenBank/DDBJ databases">
        <authorList>
            <person name="Dougan E. K."/>
            <person name="Rhodes N."/>
            <person name="Thang M."/>
            <person name="Chan C."/>
        </authorList>
    </citation>
    <scope>NUCLEOTIDE SEQUENCE</scope>
</reference>
<feature type="transmembrane region" description="Helical" evidence="2">
    <location>
        <begin position="167"/>
        <end position="186"/>
    </location>
</feature>